<evidence type="ECO:0000256" key="4">
    <source>
        <dbReference type="ARBA" id="ARBA00023136"/>
    </source>
</evidence>
<feature type="transmembrane region" description="Helical" evidence="5">
    <location>
        <begin position="41"/>
        <end position="60"/>
    </location>
</feature>
<sequence length="111" mass="12544">MCSPFVSSENCFHISFSRSIVHYFVVLISRMKLTTTMIRMGWIFVGPLVLSPLLFLGMEFRCAFCIVLLSSFWIVEVVPIGITSLLPIFLFPLLGIQSAKDISLVYFKASN</sequence>
<proteinExistence type="predicted"/>
<keyword evidence="3 5" id="KW-1133">Transmembrane helix</keyword>
<evidence type="ECO:0000256" key="5">
    <source>
        <dbReference type="SAM" id="Phobius"/>
    </source>
</evidence>
<feature type="transmembrane region" description="Helical" evidence="5">
    <location>
        <begin position="72"/>
        <end position="94"/>
    </location>
</feature>
<keyword evidence="6" id="KW-1185">Reference proteome</keyword>
<evidence type="ECO:0000313" key="7">
    <source>
        <dbReference type="WBParaSite" id="Hba_00298"/>
    </source>
</evidence>
<evidence type="ECO:0000256" key="3">
    <source>
        <dbReference type="ARBA" id="ARBA00022989"/>
    </source>
</evidence>
<dbReference type="PANTHER" id="PTHR10283:SF84">
    <property type="entry name" value="SODIUM-DEPENDENT HIGH-AFFINITY DICARBOXYLATE TRANSPORTER 2"/>
    <property type="match status" value="1"/>
</dbReference>
<evidence type="ECO:0000313" key="6">
    <source>
        <dbReference type="Proteomes" id="UP000095283"/>
    </source>
</evidence>
<organism evidence="6 7">
    <name type="scientific">Heterorhabditis bacteriophora</name>
    <name type="common">Entomopathogenic nematode worm</name>
    <dbReference type="NCBI Taxonomy" id="37862"/>
    <lineage>
        <taxon>Eukaryota</taxon>
        <taxon>Metazoa</taxon>
        <taxon>Ecdysozoa</taxon>
        <taxon>Nematoda</taxon>
        <taxon>Chromadorea</taxon>
        <taxon>Rhabditida</taxon>
        <taxon>Rhabditina</taxon>
        <taxon>Rhabditomorpha</taxon>
        <taxon>Strongyloidea</taxon>
        <taxon>Heterorhabditidae</taxon>
        <taxon>Heterorhabditis</taxon>
    </lineage>
</organism>
<name>A0A1I7W6R4_HETBA</name>
<comment type="subcellular location">
    <subcellularLocation>
        <location evidence="1">Membrane</location>
        <topology evidence="1">Multi-pass membrane protein</topology>
    </subcellularLocation>
</comment>
<dbReference type="GO" id="GO:0015137">
    <property type="term" value="F:citrate transmembrane transporter activity"/>
    <property type="evidence" value="ECO:0007669"/>
    <property type="project" value="TreeGrafter"/>
</dbReference>
<dbReference type="AlphaFoldDB" id="A0A1I7W6R4"/>
<reference evidence="7" key="1">
    <citation type="submission" date="2016-11" db="UniProtKB">
        <authorList>
            <consortium name="WormBaseParasite"/>
        </authorList>
    </citation>
    <scope>IDENTIFICATION</scope>
</reference>
<evidence type="ECO:0000256" key="2">
    <source>
        <dbReference type="ARBA" id="ARBA00022692"/>
    </source>
</evidence>
<dbReference type="WBParaSite" id="Hba_00298">
    <property type="protein sequence ID" value="Hba_00298"/>
    <property type="gene ID" value="Hba_00298"/>
</dbReference>
<keyword evidence="4 5" id="KW-0472">Membrane</keyword>
<dbReference type="GO" id="GO:0015141">
    <property type="term" value="F:succinate transmembrane transporter activity"/>
    <property type="evidence" value="ECO:0007669"/>
    <property type="project" value="TreeGrafter"/>
</dbReference>
<dbReference type="Proteomes" id="UP000095283">
    <property type="component" value="Unplaced"/>
</dbReference>
<dbReference type="GO" id="GO:0005886">
    <property type="term" value="C:plasma membrane"/>
    <property type="evidence" value="ECO:0007669"/>
    <property type="project" value="TreeGrafter"/>
</dbReference>
<protein>
    <submittedName>
        <fullName evidence="7">Ovule protein</fullName>
    </submittedName>
</protein>
<evidence type="ECO:0000256" key="1">
    <source>
        <dbReference type="ARBA" id="ARBA00004141"/>
    </source>
</evidence>
<accession>A0A1I7W6R4</accession>
<dbReference type="PANTHER" id="PTHR10283">
    <property type="entry name" value="SOLUTE CARRIER FAMILY 13 MEMBER"/>
    <property type="match status" value="1"/>
</dbReference>
<keyword evidence="2 5" id="KW-0812">Transmembrane</keyword>